<comment type="similarity">
    <text evidence="1">Belongs to the helicase family. RLR subfamily.</text>
</comment>
<keyword evidence="2" id="KW-0399">Innate immunity</keyword>
<dbReference type="AlphaFoldDB" id="A0A3P6T118"/>
<keyword evidence="3" id="KW-0547">Nucleotide-binding</keyword>
<evidence type="ECO:0000313" key="11">
    <source>
        <dbReference type="Proteomes" id="UP000277928"/>
    </source>
</evidence>
<dbReference type="Pfam" id="PF00271">
    <property type="entry name" value="Helicase_C"/>
    <property type="match status" value="1"/>
</dbReference>
<dbReference type="Proteomes" id="UP000277928">
    <property type="component" value="Unassembled WGS sequence"/>
</dbReference>
<dbReference type="SMART" id="SM00490">
    <property type="entry name" value="HELICc"/>
    <property type="match status" value="1"/>
</dbReference>
<evidence type="ECO:0000256" key="3">
    <source>
        <dbReference type="ARBA" id="ARBA00022741"/>
    </source>
</evidence>
<dbReference type="EMBL" id="UYRX01000183">
    <property type="protein sequence ID" value="VDK76799.1"/>
    <property type="molecule type" value="Genomic_DNA"/>
</dbReference>
<dbReference type="InterPro" id="IPR003593">
    <property type="entry name" value="AAA+_ATPase"/>
</dbReference>
<dbReference type="PANTHER" id="PTHR14074:SF29">
    <property type="entry name" value="DICER-RELATED HELICASE"/>
    <property type="match status" value="1"/>
</dbReference>
<protein>
    <recommendedName>
        <fullName evidence="12">RNA helicase</fullName>
    </recommendedName>
</protein>
<dbReference type="OrthoDB" id="416741at2759"/>
<dbReference type="STRING" id="42156.A0A3P6T118"/>
<keyword evidence="4" id="KW-0067">ATP-binding</keyword>
<feature type="domain" description="RLR CTR" evidence="9">
    <location>
        <begin position="783"/>
        <end position="914"/>
    </location>
</feature>
<dbReference type="InterPro" id="IPR021673">
    <property type="entry name" value="RLR_CTR"/>
</dbReference>
<evidence type="ECO:0000259" key="9">
    <source>
        <dbReference type="PROSITE" id="PS51789"/>
    </source>
</evidence>
<evidence type="ECO:0008006" key="12">
    <source>
        <dbReference type="Google" id="ProtNLM"/>
    </source>
</evidence>
<evidence type="ECO:0000256" key="6">
    <source>
        <dbReference type="ARBA" id="ARBA00049390"/>
    </source>
</evidence>
<dbReference type="Gene3D" id="1.20.1320.30">
    <property type="match status" value="1"/>
</dbReference>
<dbReference type="PANTHER" id="PTHR14074">
    <property type="entry name" value="HELICASE WITH DEATH DOMAIN-RELATED"/>
    <property type="match status" value="1"/>
</dbReference>
<dbReference type="OMA" id="FFANHVP"/>
<name>A0A3P6T118_LITSI</name>
<organism evidence="10 11">
    <name type="scientific">Litomosoides sigmodontis</name>
    <name type="common">Filarial nematode worm</name>
    <dbReference type="NCBI Taxonomy" id="42156"/>
    <lineage>
        <taxon>Eukaryota</taxon>
        <taxon>Metazoa</taxon>
        <taxon>Ecdysozoa</taxon>
        <taxon>Nematoda</taxon>
        <taxon>Chromadorea</taxon>
        <taxon>Rhabditida</taxon>
        <taxon>Spirurina</taxon>
        <taxon>Spiruromorpha</taxon>
        <taxon>Filarioidea</taxon>
        <taxon>Onchocercidae</taxon>
        <taxon>Litomosoides</taxon>
    </lineage>
</organism>
<dbReference type="InterPro" id="IPR001650">
    <property type="entry name" value="Helicase_C-like"/>
</dbReference>
<dbReference type="GO" id="GO:0005737">
    <property type="term" value="C:cytoplasm"/>
    <property type="evidence" value="ECO:0007669"/>
    <property type="project" value="TreeGrafter"/>
</dbReference>
<dbReference type="PROSITE" id="PS51192">
    <property type="entry name" value="HELICASE_ATP_BIND_1"/>
    <property type="match status" value="1"/>
</dbReference>
<evidence type="ECO:0000256" key="4">
    <source>
        <dbReference type="ARBA" id="ARBA00022840"/>
    </source>
</evidence>
<dbReference type="PROSITE" id="PS51789">
    <property type="entry name" value="RLR_CTR"/>
    <property type="match status" value="1"/>
</dbReference>
<dbReference type="GO" id="GO:0045087">
    <property type="term" value="P:innate immune response"/>
    <property type="evidence" value="ECO:0007669"/>
    <property type="project" value="UniProtKB-KW"/>
</dbReference>
<dbReference type="SUPFAM" id="SSF52540">
    <property type="entry name" value="P-loop containing nucleoside triphosphate hydrolases"/>
    <property type="match status" value="2"/>
</dbReference>
<keyword evidence="11" id="KW-1185">Reference proteome</keyword>
<evidence type="ECO:0000256" key="5">
    <source>
        <dbReference type="ARBA" id="ARBA00022859"/>
    </source>
</evidence>
<keyword evidence="5" id="KW-0391">Immunity</keyword>
<dbReference type="Pfam" id="PF11648">
    <property type="entry name" value="RIG-I_C-RD"/>
    <property type="match status" value="1"/>
</dbReference>
<dbReference type="GO" id="GO:0003676">
    <property type="term" value="F:nucleic acid binding"/>
    <property type="evidence" value="ECO:0007669"/>
    <property type="project" value="InterPro"/>
</dbReference>
<dbReference type="SMART" id="SM00487">
    <property type="entry name" value="DEXDc"/>
    <property type="match status" value="1"/>
</dbReference>
<dbReference type="PROSITE" id="PS51194">
    <property type="entry name" value="HELICASE_CTER"/>
    <property type="match status" value="1"/>
</dbReference>
<evidence type="ECO:0000259" key="7">
    <source>
        <dbReference type="PROSITE" id="PS51192"/>
    </source>
</evidence>
<evidence type="ECO:0000256" key="1">
    <source>
        <dbReference type="ARBA" id="ARBA00006866"/>
    </source>
</evidence>
<evidence type="ECO:0000256" key="2">
    <source>
        <dbReference type="ARBA" id="ARBA00022588"/>
    </source>
</evidence>
<dbReference type="GO" id="GO:0003724">
    <property type="term" value="F:RNA helicase activity"/>
    <property type="evidence" value="ECO:0007669"/>
    <property type="project" value="UniProtKB-EC"/>
</dbReference>
<dbReference type="InterPro" id="IPR014001">
    <property type="entry name" value="Helicase_ATP-bd"/>
</dbReference>
<dbReference type="Pfam" id="PF00270">
    <property type="entry name" value="DEAD"/>
    <property type="match status" value="1"/>
</dbReference>
<comment type="catalytic activity">
    <reaction evidence="6">
        <text>ATP + H2O = ADP + phosphate + H(+)</text>
        <dbReference type="Rhea" id="RHEA:13065"/>
        <dbReference type="ChEBI" id="CHEBI:15377"/>
        <dbReference type="ChEBI" id="CHEBI:15378"/>
        <dbReference type="ChEBI" id="CHEBI:30616"/>
        <dbReference type="ChEBI" id="CHEBI:43474"/>
        <dbReference type="ChEBI" id="CHEBI:456216"/>
        <dbReference type="EC" id="3.6.4.13"/>
    </reaction>
    <physiologicalReaction direction="left-to-right" evidence="6">
        <dbReference type="Rhea" id="RHEA:13066"/>
    </physiologicalReaction>
</comment>
<accession>A0A3P6T118</accession>
<sequence>MSPEQELRLLYLYDEEIIKRIAVHHVEAVQFAKLLRHNEYETLVEQYSFDWVVFSVKLWERLWKAPTRSLLFDTVLSYLYTCDQKLHRRLLCINFTSSMRDLIEVLNNFDGIFKNMKPNIVCEKISSISQRHANLMMPVKNIIDRLGETSAKKYILRTVLDMGEGGFLDLLNAVAACSDLAHDFVMESYPDFERYYRLFLHERERTKRGEVIVLRKYQEEMAQAAYDGQNTLICAPTGTGKTVVAASIARNHLVMGRRNNVYTKICFFVTNTTFLEQQAKVFEKFVGHRWKVVFLSGITVNTPIIETIESYDVIVITPQLIVNLLKTCNGNDSLPFSLSSFSLMFFDEAHHADGNHPYTAIMNDYHDMKHAGKILDGKRLPQIVGLTASLGIGNAHNASEAVEHFIKVCANLDITVLSYVQENIDELRAFSSIAADETKLVASNITTDSVAGGILDLFKKFEGILKRTVRSISLPNEIHRHSSRDMLYRLQNPPSDKCSKVYQTWFSQLLVEFVPVAELEKDSRFLIMTCLQFIEILFRTLEHYIHFPSHVAKKYFENEFDIVRHTADQELVDIMQTCPLRTIVGSSEDNELYNELLRELCSQFSKEKDGRVIIFVQTRNFAGQLAEELNKDANLQILDVKSNFITSINASGEIGGQSLNQQRDILSQFAMGDIKILCSTSIAEEGIDIQKCNLVIKYDYVTNEIAHIQRRGRSRATNSRCILITCDEKLQAREEKNIIRERIMHSALEFIAQKPPNWFREEVMKRVQQNTSDRVRKKLLSDAKKTAPTSMRYTLLCKKCDSVICDSDDIVVPSTCSQYFCICKEIWSRSIQRPFPKHMVEREAAYELKGIGSISCIKCNHRWGRVVRYNNLTLPLIAASAFVLVSENGGRFKKKQWKQIVENLFNPRSIELYDYAIVTAGANIPNPIFDGFCV</sequence>
<evidence type="ECO:0000259" key="8">
    <source>
        <dbReference type="PROSITE" id="PS51194"/>
    </source>
</evidence>
<evidence type="ECO:0000313" key="10">
    <source>
        <dbReference type="EMBL" id="VDK76799.1"/>
    </source>
</evidence>
<dbReference type="InterPro" id="IPR051363">
    <property type="entry name" value="RLR_Helicase"/>
</dbReference>
<proteinExistence type="inferred from homology"/>
<dbReference type="SMART" id="SM00382">
    <property type="entry name" value="AAA"/>
    <property type="match status" value="1"/>
</dbReference>
<feature type="domain" description="Helicase C-terminal" evidence="8">
    <location>
        <begin position="592"/>
        <end position="763"/>
    </location>
</feature>
<dbReference type="GO" id="GO:0005524">
    <property type="term" value="F:ATP binding"/>
    <property type="evidence" value="ECO:0007669"/>
    <property type="project" value="UniProtKB-KW"/>
</dbReference>
<dbReference type="Gene3D" id="3.40.50.300">
    <property type="entry name" value="P-loop containing nucleotide triphosphate hydrolases"/>
    <property type="match status" value="2"/>
</dbReference>
<dbReference type="InterPro" id="IPR038557">
    <property type="entry name" value="RLR_C_sf"/>
</dbReference>
<dbReference type="InterPro" id="IPR011545">
    <property type="entry name" value="DEAD/DEAH_box_helicase_dom"/>
</dbReference>
<dbReference type="InterPro" id="IPR027417">
    <property type="entry name" value="P-loop_NTPase"/>
</dbReference>
<reference evidence="10 11" key="1">
    <citation type="submission" date="2018-08" db="EMBL/GenBank/DDBJ databases">
        <authorList>
            <person name="Laetsch R D."/>
            <person name="Stevens L."/>
            <person name="Kumar S."/>
            <person name="Blaxter L. M."/>
        </authorList>
    </citation>
    <scope>NUCLEOTIDE SEQUENCE [LARGE SCALE GENOMIC DNA]</scope>
</reference>
<gene>
    <name evidence="10" type="ORF">NLS_LOCUS3396</name>
</gene>
<feature type="domain" description="Helicase ATP-binding" evidence="7">
    <location>
        <begin position="222"/>
        <end position="408"/>
    </location>
</feature>
<dbReference type="Gene3D" id="2.170.150.30">
    <property type="entry name" value="RIG-I-like receptor, C-terminal regulatory domain"/>
    <property type="match status" value="1"/>
</dbReference>